<dbReference type="AlphaFoldDB" id="A0A1V6C4B8"/>
<comment type="function">
    <text evidence="7">Catalyzes the transfer of the enolpyruvyl moiety of phosphoenolpyruvate (PEP) to the 5-hydroxyl of shikimate-3-phosphate (S3P) to produce enolpyruvyl shikimate-3-phosphate and inorganic phosphate.</text>
</comment>
<name>A0A1V6C4B8_UNCT6</name>
<dbReference type="GO" id="GO:0005737">
    <property type="term" value="C:cytoplasm"/>
    <property type="evidence" value="ECO:0007669"/>
    <property type="project" value="UniProtKB-SubCell"/>
</dbReference>
<comment type="catalytic activity">
    <reaction evidence="6">
        <text>3-phosphoshikimate + phosphoenolpyruvate = 5-O-(1-carboxyvinyl)-3-phosphoshikimate + phosphate</text>
        <dbReference type="Rhea" id="RHEA:21256"/>
        <dbReference type="ChEBI" id="CHEBI:43474"/>
        <dbReference type="ChEBI" id="CHEBI:57701"/>
        <dbReference type="ChEBI" id="CHEBI:58702"/>
        <dbReference type="ChEBI" id="CHEBI:145989"/>
        <dbReference type="EC" id="2.5.1.19"/>
    </reaction>
    <physiologicalReaction direction="left-to-right" evidence="6">
        <dbReference type="Rhea" id="RHEA:21257"/>
    </physiologicalReaction>
</comment>
<feature type="binding site" evidence="7">
    <location>
        <position position="166"/>
    </location>
    <ligand>
        <name>3-phosphoshikimate</name>
        <dbReference type="ChEBI" id="CHEBI:145989"/>
    </ligand>
</feature>
<dbReference type="HAMAP" id="MF_00210">
    <property type="entry name" value="EPSP_synth"/>
    <property type="match status" value="1"/>
</dbReference>
<evidence type="ECO:0000256" key="2">
    <source>
        <dbReference type="ARBA" id="ARBA00009948"/>
    </source>
</evidence>
<dbReference type="InterPro" id="IPR013792">
    <property type="entry name" value="RNA3'P_cycl/enolpyr_Trfase_a/b"/>
</dbReference>
<feature type="binding site" evidence="7">
    <location>
        <position position="335"/>
    </location>
    <ligand>
        <name>3-phosphoshikimate</name>
        <dbReference type="ChEBI" id="CHEBI:145989"/>
    </ligand>
</feature>
<feature type="binding site" evidence="7">
    <location>
        <position position="22"/>
    </location>
    <ligand>
        <name>3-phosphoshikimate</name>
        <dbReference type="ChEBI" id="CHEBI:145989"/>
    </ligand>
</feature>
<feature type="binding site" evidence="7">
    <location>
        <position position="26"/>
    </location>
    <ligand>
        <name>3-phosphoshikimate</name>
        <dbReference type="ChEBI" id="CHEBI:145989"/>
    </ligand>
</feature>
<feature type="binding site" evidence="7">
    <location>
        <position position="339"/>
    </location>
    <ligand>
        <name>phosphoenolpyruvate</name>
        <dbReference type="ChEBI" id="CHEBI:58702"/>
    </ligand>
</feature>
<accession>A0A1V6C4B8</accession>
<comment type="caution">
    <text evidence="7">Lacks conserved residue(s) required for the propagation of feature annotation.</text>
</comment>
<sequence>MKFIVKKTKSLTGTAEIPGSKSHTIRAIVIASLAQGQSKIFKPLESEDTMAAVNACKCLGAEINTEKKYWTIKGFSGTPLIPSSGYLDLKNSGTSFNLICGVVSLGHFEVILDGDNSLRSRPVEPLLTALRNIGAQAVSINGNGKPPVKIKGRIKGGETTVDGINSQFLSSLLISSPLADNNTEITAVNLHEKPYVKMTLRWLDEQKIHYEKNEDLSHFIVWGNQSYRPFKKRIPGDWSSATFPLVAAAITKSEILIKGLDLNDDQGDKKVIDYLRNAGAVINNSPEGIRIKGDLLKGLEIDLNETPDALPALSVMGCMAEGITVLKNVQQARIKETDRISVMSEELTKMGADIKEMEDGLIIRKSNLKGATVNGHKDHRVVMALTLAGLIAEGTTIITTAESVSVTFPGFLEMMKNLGANIEVVKE</sequence>
<dbReference type="NCBIfam" id="TIGR01356">
    <property type="entry name" value="aroA"/>
    <property type="match status" value="1"/>
</dbReference>
<protein>
    <recommendedName>
        <fullName evidence="7">3-phosphoshikimate 1-carboxyvinyltransferase</fullName>
        <ecNumber evidence="7">2.5.1.19</ecNumber>
    </recommendedName>
    <alternativeName>
        <fullName evidence="7">5-enolpyruvylshikimate-3-phosphate synthase</fullName>
        <shortName evidence="7">EPSP synthase</shortName>
        <shortName evidence="7">EPSPS</shortName>
    </alternativeName>
</protein>
<evidence type="ECO:0000256" key="1">
    <source>
        <dbReference type="ARBA" id="ARBA00004811"/>
    </source>
</evidence>
<dbReference type="PANTHER" id="PTHR21090:SF5">
    <property type="entry name" value="PENTAFUNCTIONAL AROM POLYPEPTIDE"/>
    <property type="match status" value="1"/>
</dbReference>
<dbReference type="PANTHER" id="PTHR21090">
    <property type="entry name" value="AROM/DEHYDROQUINATE SYNTHASE"/>
    <property type="match status" value="1"/>
</dbReference>
<keyword evidence="4 7" id="KW-0808">Transferase</keyword>
<feature type="active site" description="Proton acceptor" evidence="7">
    <location>
        <position position="308"/>
    </location>
</feature>
<comment type="pathway">
    <text evidence="1 7">Metabolic intermediate biosynthesis; chorismate biosynthesis; chorismate from D-erythrose 4-phosphate and phosphoenolpyruvate: step 6/7.</text>
</comment>
<dbReference type="GO" id="GO:0003866">
    <property type="term" value="F:3-phosphoshikimate 1-carboxyvinyltransferase activity"/>
    <property type="evidence" value="ECO:0007669"/>
    <property type="project" value="UniProtKB-UniRule"/>
</dbReference>
<feature type="binding site" evidence="7">
    <location>
        <position position="121"/>
    </location>
    <ligand>
        <name>phosphoenolpyruvate</name>
        <dbReference type="ChEBI" id="CHEBI:58702"/>
    </ligand>
</feature>
<proteinExistence type="inferred from homology"/>
<dbReference type="GO" id="GO:0009073">
    <property type="term" value="P:aromatic amino acid family biosynthetic process"/>
    <property type="evidence" value="ECO:0007669"/>
    <property type="project" value="UniProtKB-KW"/>
</dbReference>
<comment type="caution">
    <text evidence="9">The sequence shown here is derived from an EMBL/GenBank/DDBJ whole genome shotgun (WGS) entry which is preliminary data.</text>
</comment>
<dbReference type="Gene3D" id="3.65.10.10">
    <property type="entry name" value="Enolpyruvate transferase domain"/>
    <property type="match status" value="2"/>
</dbReference>
<evidence type="ECO:0000256" key="4">
    <source>
        <dbReference type="ARBA" id="ARBA00022679"/>
    </source>
</evidence>
<feature type="binding site" evidence="7">
    <location>
        <position position="331"/>
    </location>
    <ligand>
        <name>3-phosphoshikimate</name>
        <dbReference type="ChEBI" id="CHEBI:145989"/>
    </ligand>
</feature>
<dbReference type="PIRSF" id="PIRSF000505">
    <property type="entry name" value="EPSPS"/>
    <property type="match status" value="1"/>
</dbReference>
<dbReference type="EC" id="2.5.1.19" evidence="7"/>
<dbReference type="InterPro" id="IPR006264">
    <property type="entry name" value="EPSP_synthase"/>
</dbReference>
<dbReference type="PROSITE" id="PS00885">
    <property type="entry name" value="EPSP_SYNTHASE_2"/>
    <property type="match status" value="1"/>
</dbReference>
<evidence type="ECO:0000256" key="5">
    <source>
        <dbReference type="ARBA" id="ARBA00023141"/>
    </source>
</evidence>
<feature type="domain" description="Enolpyruvate transferase" evidence="8">
    <location>
        <begin position="5"/>
        <end position="414"/>
    </location>
</feature>
<keyword evidence="7" id="KW-0963">Cytoplasm</keyword>
<dbReference type="UniPathway" id="UPA00053">
    <property type="reaction ID" value="UER00089"/>
</dbReference>
<dbReference type="GO" id="GO:0008652">
    <property type="term" value="P:amino acid biosynthetic process"/>
    <property type="evidence" value="ECO:0007669"/>
    <property type="project" value="UniProtKB-KW"/>
</dbReference>
<feature type="binding site" evidence="7">
    <location>
        <position position="167"/>
    </location>
    <ligand>
        <name>phosphoenolpyruvate</name>
        <dbReference type="ChEBI" id="CHEBI:58702"/>
    </ligand>
</feature>
<comment type="similarity">
    <text evidence="2 7">Belongs to the EPSP synthase family.</text>
</comment>
<evidence type="ECO:0000259" key="8">
    <source>
        <dbReference type="Pfam" id="PF00275"/>
    </source>
</evidence>
<keyword evidence="3 7" id="KW-0028">Amino-acid biosynthesis</keyword>
<feature type="binding site" evidence="7">
    <location>
        <position position="308"/>
    </location>
    <ligand>
        <name>3-phosphoshikimate</name>
        <dbReference type="ChEBI" id="CHEBI:145989"/>
    </ligand>
</feature>
<dbReference type="InterPro" id="IPR023193">
    <property type="entry name" value="EPSP_synthase_CS"/>
</dbReference>
<feature type="binding site" evidence="7">
    <location>
        <position position="380"/>
    </location>
    <ligand>
        <name>phosphoenolpyruvate</name>
        <dbReference type="ChEBI" id="CHEBI:58702"/>
    </ligand>
</feature>
<keyword evidence="5 7" id="KW-0057">Aromatic amino acid biosynthesis</keyword>
<dbReference type="InterPro" id="IPR001986">
    <property type="entry name" value="Enolpyruvate_Tfrase_dom"/>
</dbReference>
<dbReference type="InterPro" id="IPR036968">
    <property type="entry name" value="Enolpyruvate_Tfrase_sf"/>
</dbReference>
<evidence type="ECO:0000256" key="6">
    <source>
        <dbReference type="ARBA" id="ARBA00044633"/>
    </source>
</evidence>
<reference evidence="9" key="1">
    <citation type="submission" date="2017-02" db="EMBL/GenBank/DDBJ databases">
        <title>Delving into the versatile metabolic prowess of the omnipresent phylum Bacteroidetes.</title>
        <authorList>
            <person name="Nobu M.K."/>
            <person name="Mei R."/>
            <person name="Narihiro T."/>
            <person name="Kuroda K."/>
            <person name="Liu W.-T."/>
        </authorList>
    </citation>
    <scope>NUCLEOTIDE SEQUENCE</scope>
    <source>
        <strain evidence="9">ADurb.Bin131</strain>
    </source>
</reference>
<feature type="binding site" evidence="7">
    <location>
        <position position="93"/>
    </location>
    <ligand>
        <name>phosphoenolpyruvate</name>
        <dbReference type="ChEBI" id="CHEBI:58702"/>
    </ligand>
</feature>
<feature type="binding site" evidence="7">
    <location>
        <position position="21"/>
    </location>
    <ligand>
        <name>3-phosphoshikimate</name>
        <dbReference type="ChEBI" id="CHEBI:145989"/>
    </ligand>
</feature>
<comment type="subunit">
    <text evidence="7">Monomer.</text>
</comment>
<dbReference type="Proteomes" id="UP000485562">
    <property type="component" value="Unassembled WGS sequence"/>
</dbReference>
<organism evidence="9">
    <name type="scientific">candidate division TA06 bacterium ADurb.Bin131</name>
    <dbReference type="NCBI Taxonomy" id="1852827"/>
    <lineage>
        <taxon>Bacteria</taxon>
        <taxon>Bacteria division TA06</taxon>
    </lineage>
</organism>
<evidence type="ECO:0000256" key="7">
    <source>
        <dbReference type="HAMAP-Rule" id="MF_00210"/>
    </source>
</evidence>
<dbReference type="CDD" id="cd01556">
    <property type="entry name" value="EPSP_synthase"/>
    <property type="match status" value="1"/>
</dbReference>
<evidence type="ECO:0000256" key="3">
    <source>
        <dbReference type="ARBA" id="ARBA00022605"/>
    </source>
</evidence>
<dbReference type="GO" id="GO:0009423">
    <property type="term" value="P:chorismate biosynthetic process"/>
    <property type="evidence" value="ECO:0007669"/>
    <property type="project" value="UniProtKB-UniRule"/>
</dbReference>
<comment type="subcellular location">
    <subcellularLocation>
        <location evidence="7">Cytoplasm</location>
    </subcellularLocation>
</comment>
<feature type="binding site" evidence="7">
    <location>
        <position position="167"/>
    </location>
    <ligand>
        <name>3-phosphoshikimate</name>
        <dbReference type="ChEBI" id="CHEBI:145989"/>
    </ligand>
</feature>
<evidence type="ECO:0000313" key="9">
    <source>
        <dbReference type="EMBL" id="OQB71705.1"/>
    </source>
</evidence>
<dbReference type="Pfam" id="PF00275">
    <property type="entry name" value="EPSP_synthase"/>
    <property type="match status" value="1"/>
</dbReference>
<dbReference type="SUPFAM" id="SSF55205">
    <property type="entry name" value="EPT/RTPC-like"/>
    <property type="match status" value="1"/>
</dbReference>
<feature type="binding site" evidence="7">
    <location>
        <position position="21"/>
    </location>
    <ligand>
        <name>phosphoenolpyruvate</name>
        <dbReference type="ChEBI" id="CHEBI:58702"/>
    </ligand>
</feature>
<gene>
    <name evidence="7 9" type="primary">aroA</name>
    <name evidence="9" type="ORF">BWX89_01626</name>
</gene>
<dbReference type="EMBL" id="MWDQ01000150">
    <property type="protein sequence ID" value="OQB71705.1"/>
    <property type="molecule type" value="Genomic_DNA"/>
</dbReference>